<dbReference type="InterPro" id="IPR043128">
    <property type="entry name" value="Rev_trsase/Diguanyl_cyclase"/>
</dbReference>
<feature type="domain" description="GGDEF" evidence="4">
    <location>
        <begin position="511"/>
        <end position="645"/>
    </location>
</feature>
<keyword evidence="6" id="KW-1185">Reference proteome</keyword>
<dbReference type="NCBIfam" id="TIGR00229">
    <property type="entry name" value="sensory_box"/>
    <property type="match status" value="1"/>
</dbReference>
<evidence type="ECO:0000313" key="5">
    <source>
        <dbReference type="EMBL" id="MDF3836849.1"/>
    </source>
</evidence>
<dbReference type="EMBL" id="JARJLM010000464">
    <property type="protein sequence ID" value="MDF3836849.1"/>
    <property type="molecule type" value="Genomic_DNA"/>
</dbReference>
<proteinExistence type="predicted"/>
<dbReference type="Pfam" id="PF08448">
    <property type="entry name" value="PAS_4"/>
    <property type="match status" value="1"/>
</dbReference>
<gene>
    <name evidence="5" type="ORF">P3W85_28445</name>
</gene>
<dbReference type="RefSeq" id="WP_276267206.1">
    <property type="nucleotide sequence ID" value="NZ_JARJLM010000464.1"/>
</dbReference>
<sequence length="657" mass="71301">MAVATALVVTLIIVARALFAQYYAFQGLQALRQAQQDTLVKLVAEQLDEKFENRAIALQRLARQLAPMLGQAPADMKRFAADAVAIPQNFNAVFLAWPDGDIAFSTAVPDGQRLHISDRDYFQQIVRGSDFAVSDLLRGRLTNSPGVILAVPLRGPDGQLLAVVGGALNLSASNFLGQIAHSRVGLTGSFCLVSSGTNPRYAMHPGASKVMTPAKAHGETCGLETAPSPWEILQPTQPIVARYLLESNGWEVVSVLPASEAFAPLVDVRRKTIETAGFSLALAALMMWLAIRRMLAPLELLHRVVGEAPQNPAVLASLPTGSNDEIGELASTFSTVMRQLSEREAALSAAKDCAAESEKRIEAIANHVPDPVSFIDANERYVFVNEAYAKRFKLPARQIVGLTVRELLGMPVYMASKPYLEQAYQGMPVTFSLEGKDGAECMEVTYQPAWNDSNDTVQGLYIFARNVTSEREKMRTLEAQTLTDHLTRLLNRKGFDLRMSEVMSRAVANHQSAALLLVDVDDFKAVNDTYGHAVGDQFLAAFGERLCACVRTSDAVARIGGDEFGIVLDDAANLAALERIAQDIVAASKRPHFIEGHTFVATASVGMAVHYPDDGQTANELFMRADMALYEAKRAGKARYSPPATPPTTPPTSSRRA</sequence>
<evidence type="ECO:0000259" key="4">
    <source>
        <dbReference type="PROSITE" id="PS50887"/>
    </source>
</evidence>
<evidence type="ECO:0000256" key="1">
    <source>
        <dbReference type="SAM" id="MobiDB-lite"/>
    </source>
</evidence>
<protein>
    <submittedName>
        <fullName evidence="5">Diguanylate cyclase</fullName>
        <ecNumber evidence="5">2.7.7.65</ecNumber>
    </submittedName>
</protein>
<dbReference type="Gene3D" id="3.30.450.20">
    <property type="entry name" value="PAS domain"/>
    <property type="match status" value="2"/>
</dbReference>
<keyword evidence="5" id="KW-0548">Nucleotidyltransferase</keyword>
<dbReference type="InterPro" id="IPR003660">
    <property type="entry name" value="HAMP_dom"/>
</dbReference>
<dbReference type="InterPro" id="IPR035965">
    <property type="entry name" value="PAS-like_dom_sf"/>
</dbReference>
<dbReference type="PROSITE" id="PS50885">
    <property type="entry name" value="HAMP"/>
    <property type="match status" value="1"/>
</dbReference>
<dbReference type="NCBIfam" id="TIGR00254">
    <property type="entry name" value="GGDEF"/>
    <property type="match status" value="1"/>
</dbReference>
<dbReference type="InterPro" id="IPR029787">
    <property type="entry name" value="Nucleotide_cyclase"/>
</dbReference>
<organism evidence="5 6">
    <name type="scientific">Cupriavidus basilensis</name>
    <dbReference type="NCBI Taxonomy" id="68895"/>
    <lineage>
        <taxon>Bacteria</taxon>
        <taxon>Pseudomonadati</taxon>
        <taxon>Pseudomonadota</taxon>
        <taxon>Betaproteobacteria</taxon>
        <taxon>Burkholderiales</taxon>
        <taxon>Burkholderiaceae</taxon>
        <taxon>Cupriavidus</taxon>
    </lineage>
</organism>
<dbReference type="PROSITE" id="PS50887">
    <property type="entry name" value="GGDEF"/>
    <property type="match status" value="1"/>
</dbReference>
<dbReference type="SUPFAM" id="SSF55073">
    <property type="entry name" value="Nucleotide cyclase"/>
    <property type="match status" value="1"/>
</dbReference>
<accession>A0ABT6AW44</accession>
<comment type="caution">
    <text evidence="5">The sequence shown here is derived from an EMBL/GenBank/DDBJ whole genome shotgun (WGS) entry which is preliminary data.</text>
</comment>
<evidence type="ECO:0000259" key="2">
    <source>
        <dbReference type="PROSITE" id="PS50112"/>
    </source>
</evidence>
<feature type="domain" description="PAS" evidence="2">
    <location>
        <begin position="357"/>
        <end position="408"/>
    </location>
</feature>
<evidence type="ECO:0000313" key="6">
    <source>
        <dbReference type="Proteomes" id="UP001216674"/>
    </source>
</evidence>
<dbReference type="GO" id="GO:0052621">
    <property type="term" value="F:diguanylate cyclase activity"/>
    <property type="evidence" value="ECO:0007669"/>
    <property type="project" value="UniProtKB-EC"/>
</dbReference>
<dbReference type="CDD" id="cd01949">
    <property type="entry name" value="GGDEF"/>
    <property type="match status" value="1"/>
</dbReference>
<evidence type="ECO:0000259" key="3">
    <source>
        <dbReference type="PROSITE" id="PS50885"/>
    </source>
</evidence>
<keyword evidence="5" id="KW-0808">Transferase</keyword>
<reference evidence="5 6" key="1">
    <citation type="submission" date="2023-03" db="EMBL/GenBank/DDBJ databases">
        <title>Draft assemblies of triclosan tolerant bacteria isolated from returned activated sludge.</title>
        <authorList>
            <person name="Van Hamelsveld S."/>
        </authorList>
    </citation>
    <scope>NUCLEOTIDE SEQUENCE [LARGE SCALE GENOMIC DNA]</scope>
    <source>
        <strain evidence="5 6">GW210010_S58</strain>
    </source>
</reference>
<dbReference type="PANTHER" id="PTHR44757:SF2">
    <property type="entry name" value="BIOFILM ARCHITECTURE MAINTENANCE PROTEIN MBAA"/>
    <property type="match status" value="1"/>
</dbReference>
<dbReference type="Pfam" id="PF00990">
    <property type="entry name" value="GGDEF"/>
    <property type="match status" value="1"/>
</dbReference>
<dbReference type="Gene3D" id="6.10.340.10">
    <property type="match status" value="1"/>
</dbReference>
<dbReference type="SUPFAM" id="SSF55785">
    <property type="entry name" value="PYP-like sensor domain (PAS domain)"/>
    <property type="match status" value="1"/>
</dbReference>
<name>A0ABT6AW44_9BURK</name>
<dbReference type="InterPro" id="IPR052155">
    <property type="entry name" value="Biofilm_reg_signaling"/>
</dbReference>
<dbReference type="Gene3D" id="3.30.70.270">
    <property type="match status" value="1"/>
</dbReference>
<dbReference type="EC" id="2.7.7.65" evidence="5"/>
<feature type="region of interest" description="Disordered" evidence="1">
    <location>
        <begin position="634"/>
        <end position="657"/>
    </location>
</feature>
<dbReference type="InterPro" id="IPR013656">
    <property type="entry name" value="PAS_4"/>
</dbReference>
<feature type="domain" description="HAMP" evidence="3">
    <location>
        <begin position="292"/>
        <end position="345"/>
    </location>
</feature>
<dbReference type="InterPro" id="IPR000014">
    <property type="entry name" value="PAS"/>
</dbReference>
<dbReference type="Proteomes" id="UP001216674">
    <property type="component" value="Unassembled WGS sequence"/>
</dbReference>
<dbReference type="PROSITE" id="PS50112">
    <property type="entry name" value="PAS"/>
    <property type="match status" value="1"/>
</dbReference>
<dbReference type="PANTHER" id="PTHR44757">
    <property type="entry name" value="DIGUANYLATE CYCLASE DGCP"/>
    <property type="match status" value="1"/>
</dbReference>
<dbReference type="CDD" id="cd12914">
    <property type="entry name" value="PDC1_DGC_like"/>
    <property type="match status" value="1"/>
</dbReference>
<dbReference type="InterPro" id="IPR000160">
    <property type="entry name" value="GGDEF_dom"/>
</dbReference>
<dbReference type="SMART" id="SM00267">
    <property type="entry name" value="GGDEF"/>
    <property type="match status" value="1"/>
</dbReference>